<dbReference type="InterPro" id="IPR004358">
    <property type="entry name" value="Sig_transdc_His_kin-like_C"/>
</dbReference>
<keyword evidence="3" id="KW-0597">Phosphoprotein</keyword>
<organism evidence="6 7">
    <name type="scientific">Azospirillum cavernae</name>
    <dbReference type="NCBI Taxonomy" id="2320860"/>
    <lineage>
        <taxon>Bacteria</taxon>
        <taxon>Pseudomonadati</taxon>
        <taxon>Pseudomonadota</taxon>
        <taxon>Alphaproteobacteria</taxon>
        <taxon>Rhodospirillales</taxon>
        <taxon>Azospirillaceae</taxon>
        <taxon>Azospirillum</taxon>
    </lineage>
</organism>
<dbReference type="NCBIfam" id="TIGR00229">
    <property type="entry name" value="sensory_box"/>
    <property type="match status" value="1"/>
</dbReference>
<dbReference type="EC" id="2.7.13.3" evidence="2"/>
<name>A0A418VYT9_9PROT</name>
<keyword evidence="7" id="KW-1185">Reference proteome</keyword>
<dbReference type="InterPro" id="IPR000700">
    <property type="entry name" value="PAS-assoc_C"/>
</dbReference>
<dbReference type="Pfam" id="PF08448">
    <property type="entry name" value="PAS_4"/>
    <property type="match status" value="1"/>
</dbReference>
<dbReference type="InterPro" id="IPR000014">
    <property type="entry name" value="PAS"/>
</dbReference>
<evidence type="ECO:0000259" key="4">
    <source>
        <dbReference type="PROSITE" id="PS50109"/>
    </source>
</evidence>
<dbReference type="CDD" id="cd00075">
    <property type="entry name" value="HATPase"/>
    <property type="match status" value="1"/>
</dbReference>
<evidence type="ECO:0000313" key="7">
    <source>
        <dbReference type="Proteomes" id="UP000283458"/>
    </source>
</evidence>
<dbReference type="PRINTS" id="PR00344">
    <property type="entry name" value="BCTRLSENSOR"/>
</dbReference>
<dbReference type="InterPro" id="IPR035965">
    <property type="entry name" value="PAS-like_dom_sf"/>
</dbReference>
<dbReference type="Pfam" id="PF12860">
    <property type="entry name" value="PAS_7"/>
    <property type="match status" value="2"/>
</dbReference>
<accession>A0A418VYT9</accession>
<proteinExistence type="predicted"/>
<dbReference type="Pfam" id="PF02518">
    <property type="entry name" value="HATPase_c"/>
    <property type="match status" value="1"/>
</dbReference>
<dbReference type="SUPFAM" id="SSF55874">
    <property type="entry name" value="ATPase domain of HSP90 chaperone/DNA topoisomerase II/histidine kinase"/>
    <property type="match status" value="1"/>
</dbReference>
<dbReference type="InterPro" id="IPR003594">
    <property type="entry name" value="HATPase_dom"/>
</dbReference>
<feature type="domain" description="Histidine kinase" evidence="4">
    <location>
        <begin position="499"/>
        <end position="731"/>
    </location>
</feature>
<sequence length="734" mass="81526">MAGRGAWTRAVGSVGWRCLILDSQQPTNARVPNLLKYRTNVFDVQYEQFRRFAPCSASRQERLSLLHCNRRDAFPTPSTACGPLLLPASARSAPSLDDAQNRLSVLLEHMDEGVVMVAADLTILALNGPLLDLYGLPPNSVAVRDFFDFLQCLAERGEFGPGDTAAIVAEQLELARCADRARHEHRRPDGRILEIRTRALPGGGFVRTHIDITERKRGEDELADKRETLRLILDNIGQGFILYDRDLRSIMYNKKLLELTDVPEHLAKNFKTMEESTRFQLESGRLFLPADAPDFGDDIDAKLKYVLDRTARPNRECIYVRPQHDGRILEVRVVPQPDGGQLRTFTDITKWVNADQAVRQSREILTGVIDSMPALIDVRDRDGVILLTNRSFREIHGASPTVPDRGPTADRAESLNRLVIESGQGVPFFEESGQDAKGRRRDWLTTKMPLTDEAGEVTHIVTVALDVTARKRAEEELRDAQASLIQAEKMASLAQLVAGVAHEVNTPIGVTLTAISHLDEEVVKIRALFDANRVKRSDFQGFLDVAWETTRMILSNIERAANLIQSFKQVAVDQASGEQRVFDLAAYVDEVLLSLQPRLRKTKVTVTTDIPPGLEIDGHPGSFAQVLSNLIINALVHAYDEGQEGRILLIAEEASAGWVTMRYSDDGKGIPPDIRNRVFDPFFTTKRGLGASGLGLSICANIMATTMKGSIALDSADGPGTRFLLRFPMWVKDA</sequence>
<dbReference type="PANTHER" id="PTHR43065">
    <property type="entry name" value="SENSOR HISTIDINE KINASE"/>
    <property type="match status" value="1"/>
</dbReference>
<dbReference type="PANTHER" id="PTHR43065:SF42">
    <property type="entry name" value="TWO-COMPONENT SENSOR PPRA"/>
    <property type="match status" value="1"/>
</dbReference>
<protein>
    <recommendedName>
        <fullName evidence="2">histidine kinase</fullName>
        <ecNumber evidence="2">2.7.13.3</ecNumber>
    </recommendedName>
</protein>
<dbReference type="Gene3D" id="1.10.287.130">
    <property type="match status" value="1"/>
</dbReference>
<evidence type="ECO:0000313" key="6">
    <source>
        <dbReference type="EMBL" id="RJF82274.1"/>
    </source>
</evidence>
<gene>
    <name evidence="6" type="ORF">D3877_19715</name>
</gene>
<reference evidence="6 7" key="1">
    <citation type="submission" date="2018-09" db="EMBL/GenBank/DDBJ databases">
        <authorList>
            <person name="Zhu H."/>
        </authorList>
    </citation>
    <scope>NUCLEOTIDE SEQUENCE [LARGE SCALE GENOMIC DNA]</scope>
    <source>
        <strain evidence="6 7">K2W22B-5</strain>
    </source>
</reference>
<dbReference type="EMBL" id="QYUL01000002">
    <property type="protein sequence ID" value="RJF82274.1"/>
    <property type="molecule type" value="Genomic_DNA"/>
</dbReference>
<comment type="caution">
    <text evidence="6">The sequence shown here is derived from an EMBL/GenBank/DDBJ whole genome shotgun (WGS) entry which is preliminary data.</text>
</comment>
<dbReference type="InterPro" id="IPR013656">
    <property type="entry name" value="PAS_4"/>
</dbReference>
<evidence type="ECO:0000256" key="2">
    <source>
        <dbReference type="ARBA" id="ARBA00012438"/>
    </source>
</evidence>
<dbReference type="InterPro" id="IPR005467">
    <property type="entry name" value="His_kinase_dom"/>
</dbReference>
<comment type="catalytic activity">
    <reaction evidence="1">
        <text>ATP + protein L-histidine = ADP + protein N-phospho-L-histidine.</text>
        <dbReference type="EC" id="2.7.13.3"/>
    </reaction>
</comment>
<dbReference type="PROSITE" id="PS50113">
    <property type="entry name" value="PAC"/>
    <property type="match status" value="1"/>
</dbReference>
<evidence type="ECO:0000256" key="3">
    <source>
        <dbReference type="ARBA" id="ARBA00022553"/>
    </source>
</evidence>
<dbReference type="Gene3D" id="3.30.565.10">
    <property type="entry name" value="Histidine kinase-like ATPase, C-terminal domain"/>
    <property type="match status" value="1"/>
</dbReference>
<dbReference type="SUPFAM" id="SSF55785">
    <property type="entry name" value="PYP-like sensor domain (PAS domain)"/>
    <property type="match status" value="3"/>
</dbReference>
<dbReference type="GO" id="GO:0000155">
    <property type="term" value="F:phosphorelay sensor kinase activity"/>
    <property type="evidence" value="ECO:0007669"/>
    <property type="project" value="InterPro"/>
</dbReference>
<dbReference type="AlphaFoldDB" id="A0A418VYT9"/>
<evidence type="ECO:0000259" key="5">
    <source>
        <dbReference type="PROSITE" id="PS50113"/>
    </source>
</evidence>
<feature type="domain" description="PAC" evidence="5">
    <location>
        <begin position="427"/>
        <end position="479"/>
    </location>
</feature>
<dbReference type="InterPro" id="IPR036890">
    <property type="entry name" value="HATPase_C_sf"/>
</dbReference>
<dbReference type="Gene3D" id="3.30.450.20">
    <property type="entry name" value="PAS domain"/>
    <property type="match status" value="3"/>
</dbReference>
<dbReference type="PROSITE" id="PS50109">
    <property type="entry name" value="HIS_KIN"/>
    <property type="match status" value="1"/>
</dbReference>
<dbReference type="InterPro" id="IPR003661">
    <property type="entry name" value="HisK_dim/P_dom"/>
</dbReference>
<dbReference type="SMART" id="SM00387">
    <property type="entry name" value="HATPase_c"/>
    <property type="match status" value="1"/>
</dbReference>
<evidence type="ECO:0000256" key="1">
    <source>
        <dbReference type="ARBA" id="ARBA00000085"/>
    </source>
</evidence>
<dbReference type="Proteomes" id="UP000283458">
    <property type="component" value="Unassembled WGS sequence"/>
</dbReference>
<dbReference type="CDD" id="cd00082">
    <property type="entry name" value="HisKA"/>
    <property type="match status" value="1"/>
</dbReference>